<evidence type="ECO:0000313" key="1">
    <source>
        <dbReference type="Proteomes" id="UP000887565"/>
    </source>
</evidence>
<evidence type="ECO:0000313" key="2">
    <source>
        <dbReference type="WBParaSite" id="nRc.2.0.1.t34150-RA"/>
    </source>
</evidence>
<dbReference type="AlphaFoldDB" id="A0A915K5Z2"/>
<proteinExistence type="predicted"/>
<organism evidence="1 2">
    <name type="scientific">Romanomermis culicivorax</name>
    <name type="common">Nematode worm</name>
    <dbReference type="NCBI Taxonomy" id="13658"/>
    <lineage>
        <taxon>Eukaryota</taxon>
        <taxon>Metazoa</taxon>
        <taxon>Ecdysozoa</taxon>
        <taxon>Nematoda</taxon>
        <taxon>Enoplea</taxon>
        <taxon>Dorylaimia</taxon>
        <taxon>Mermithida</taxon>
        <taxon>Mermithoidea</taxon>
        <taxon>Mermithidae</taxon>
        <taxon>Romanomermis</taxon>
    </lineage>
</organism>
<sequence>MIKLVKSTTAQKRDRNWQMWTRGSGCYMLKRLVYGATPPSPFYNIFVYYCLFGVASRHPIHFGPYFVVNIGY</sequence>
<keyword evidence="1" id="KW-1185">Reference proteome</keyword>
<reference evidence="2" key="1">
    <citation type="submission" date="2022-11" db="UniProtKB">
        <authorList>
            <consortium name="WormBaseParasite"/>
        </authorList>
    </citation>
    <scope>IDENTIFICATION</scope>
</reference>
<protein>
    <submittedName>
        <fullName evidence="2">Uncharacterized protein</fullName>
    </submittedName>
</protein>
<name>A0A915K5Z2_ROMCU</name>
<dbReference type="WBParaSite" id="nRc.2.0.1.t34150-RA">
    <property type="protein sequence ID" value="nRc.2.0.1.t34150-RA"/>
    <property type="gene ID" value="nRc.2.0.1.g34150"/>
</dbReference>
<accession>A0A915K5Z2</accession>
<dbReference type="Proteomes" id="UP000887565">
    <property type="component" value="Unplaced"/>
</dbReference>